<feature type="non-terminal residue" evidence="2">
    <location>
        <position position="1"/>
    </location>
</feature>
<protein>
    <submittedName>
        <fullName evidence="2">Uncharacterized protein</fullName>
    </submittedName>
</protein>
<sequence>TRKDIVVFFLHPSSTDWSFTPGRIPRSGSTKETKALKTAQKERTRSSLRTRTPPTDPDSQFGFGLHARTRPRTSRTDPESPFGSGLLGPE</sequence>
<evidence type="ECO:0000313" key="2">
    <source>
        <dbReference type="EMBL" id="GBO46527.1"/>
    </source>
</evidence>
<gene>
    <name evidence="2" type="ORF">AVEN_166822_1</name>
</gene>
<keyword evidence="3" id="KW-1185">Reference proteome</keyword>
<dbReference type="EMBL" id="BGPR01074284">
    <property type="protein sequence ID" value="GBO46527.1"/>
    <property type="molecule type" value="Genomic_DNA"/>
</dbReference>
<feature type="region of interest" description="Disordered" evidence="1">
    <location>
        <begin position="20"/>
        <end position="90"/>
    </location>
</feature>
<reference evidence="2 3" key="1">
    <citation type="journal article" date="2019" name="Sci. Rep.">
        <title>Orb-weaving spider Araneus ventricosus genome elucidates the spidroin gene catalogue.</title>
        <authorList>
            <person name="Kono N."/>
            <person name="Nakamura H."/>
            <person name="Ohtoshi R."/>
            <person name="Moran D.A.P."/>
            <person name="Shinohara A."/>
            <person name="Yoshida Y."/>
            <person name="Fujiwara M."/>
            <person name="Mori M."/>
            <person name="Tomita M."/>
            <person name="Arakawa K."/>
        </authorList>
    </citation>
    <scope>NUCLEOTIDE SEQUENCE [LARGE SCALE GENOMIC DNA]</scope>
</reference>
<proteinExistence type="predicted"/>
<organism evidence="2 3">
    <name type="scientific">Araneus ventricosus</name>
    <name type="common">Orbweaver spider</name>
    <name type="synonym">Epeira ventricosa</name>
    <dbReference type="NCBI Taxonomy" id="182803"/>
    <lineage>
        <taxon>Eukaryota</taxon>
        <taxon>Metazoa</taxon>
        <taxon>Ecdysozoa</taxon>
        <taxon>Arthropoda</taxon>
        <taxon>Chelicerata</taxon>
        <taxon>Arachnida</taxon>
        <taxon>Araneae</taxon>
        <taxon>Araneomorphae</taxon>
        <taxon>Entelegynae</taxon>
        <taxon>Araneoidea</taxon>
        <taxon>Araneidae</taxon>
        <taxon>Araneus</taxon>
    </lineage>
</organism>
<feature type="compositionally biased region" description="Low complexity" evidence="1">
    <location>
        <begin position="47"/>
        <end position="59"/>
    </location>
</feature>
<dbReference type="AlphaFoldDB" id="A0A4Y2XDP3"/>
<evidence type="ECO:0000313" key="3">
    <source>
        <dbReference type="Proteomes" id="UP000499080"/>
    </source>
</evidence>
<comment type="caution">
    <text evidence="2">The sequence shown here is derived from an EMBL/GenBank/DDBJ whole genome shotgun (WGS) entry which is preliminary data.</text>
</comment>
<accession>A0A4Y2XDP3</accession>
<evidence type="ECO:0000256" key="1">
    <source>
        <dbReference type="SAM" id="MobiDB-lite"/>
    </source>
</evidence>
<dbReference type="Proteomes" id="UP000499080">
    <property type="component" value="Unassembled WGS sequence"/>
</dbReference>
<feature type="compositionally biased region" description="Basic and acidic residues" evidence="1">
    <location>
        <begin position="29"/>
        <end position="45"/>
    </location>
</feature>
<name>A0A4Y2XDP3_ARAVE</name>